<dbReference type="InterPro" id="IPR027417">
    <property type="entry name" value="P-loop_NTPase"/>
</dbReference>
<keyword evidence="8" id="KW-0391">Immunity</keyword>
<dbReference type="GO" id="GO:0031048">
    <property type="term" value="P:regulatory ncRNA-mediated heterochromatin formation"/>
    <property type="evidence" value="ECO:0007669"/>
    <property type="project" value="TreeGrafter"/>
</dbReference>
<dbReference type="Pfam" id="PF13086">
    <property type="entry name" value="AAA_11"/>
    <property type="match status" value="1"/>
</dbReference>
<dbReference type="SMART" id="SM00438">
    <property type="entry name" value="ZnF_NFX"/>
    <property type="match status" value="5"/>
</dbReference>
<evidence type="ECO:0000256" key="5">
    <source>
        <dbReference type="ARBA" id="ARBA00022771"/>
    </source>
</evidence>
<dbReference type="GO" id="GO:0004386">
    <property type="term" value="F:helicase activity"/>
    <property type="evidence" value="ECO:0007669"/>
    <property type="project" value="InterPro"/>
</dbReference>
<gene>
    <name evidence="13" type="ORF">L249_0774</name>
</gene>
<dbReference type="CDD" id="cd18808">
    <property type="entry name" value="SF1_C_Upf1"/>
    <property type="match status" value="1"/>
</dbReference>
<dbReference type="PANTHER" id="PTHR10887:SF445">
    <property type="entry name" value="NFX1-TYPE ZINC FINGER-CONTAINING PROTEIN 1"/>
    <property type="match status" value="1"/>
</dbReference>
<evidence type="ECO:0000256" key="10">
    <source>
        <dbReference type="SAM" id="MobiDB-lite"/>
    </source>
</evidence>
<evidence type="ECO:0000256" key="4">
    <source>
        <dbReference type="ARBA" id="ARBA00022737"/>
    </source>
</evidence>
<evidence type="ECO:0000313" key="13">
    <source>
        <dbReference type="EMBL" id="RCI12169.1"/>
    </source>
</evidence>
<dbReference type="SUPFAM" id="SSF52540">
    <property type="entry name" value="P-loop containing nucleoside triphosphate hydrolases"/>
    <property type="match status" value="1"/>
</dbReference>
<dbReference type="Pfam" id="PF13087">
    <property type="entry name" value="AAA_12"/>
    <property type="match status" value="1"/>
</dbReference>
<keyword evidence="6" id="KW-0067">ATP-binding</keyword>
<evidence type="ECO:0000256" key="3">
    <source>
        <dbReference type="ARBA" id="ARBA00022723"/>
    </source>
</evidence>
<feature type="domain" description="RZ-type" evidence="12">
    <location>
        <begin position="1886"/>
        <end position="1964"/>
    </location>
</feature>
<proteinExistence type="predicted"/>
<evidence type="ECO:0000256" key="7">
    <source>
        <dbReference type="ARBA" id="ARBA00022833"/>
    </source>
</evidence>
<reference evidence="13 14" key="1">
    <citation type="journal article" date="2015" name="BMC Genomics">
        <title>Insights from the genome of Ophiocordyceps polyrhachis-furcata to pathogenicity and host specificity in insect fungi.</title>
        <authorList>
            <person name="Wichadakul D."/>
            <person name="Kobmoo N."/>
            <person name="Ingsriswang S."/>
            <person name="Tangphatsornruang S."/>
            <person name="Chantasingh D."/>
            <person name="Luangsa-ard J.J."/>
            <person name="Eurwilaichitr L."/>
        </authorList>
    </citation>
    <scope>NUCLEOTIDE SEQUENCE [LARGE SCALE GENOMIC DNA]</scope>
    <source>
        <strain evidence="13 14">BCC 54312</strain>
    </source>
</reference>
<keyword evidence="6" id="KW-0547">Nucleotide-binding</keyword>
<dbReference type="InterPro" id="IPR041677">
    <property type="entry name" value="DNA2/NAM7_AAA_11"/>
</dbReference>
<dbReference type="PROSITE" id="PS51981">
    <property type="entry name" value="ZF_RZ"/>
    <property type="match status" value="1"/>
</dbReference>
<evidence type="ECO:0000313" key="14">
    <source>
        <dbReference type="Proteomes" id="UP000253664"/>
    </source>
</evidence>
<dbReference type="InterPro" id="IPR045055">
    <property type="entry name" value="DNA2/NAM7-like"/>
</dbReference>
<dbReference type="SUPFAM" id="SSF90229">
    <property type="entry name" value="CCCH zinc finger"/>
    <property type="match status" value="1"/>
</dbReference>
<comment type="subcellular location">
    <subcellularLocation>
        <location evidence="1">Cytoplasm</location>
    </subcellularLocation>
</comment>
<evidence type="ECO:0000256" key="2">
    <source>
        <dbReference type="ARBA" id="ARBA00022490"/>
    </source>
</evidence>
<feature type="zinc finger region" description="C3H1-type" evidence="9">
    <location>
        <begin position="14"/>
        <end position="42"/>
    </location>
</feature>
<dbReference type="OrthoDB" id="2423195at2759"/>
<accession>A0A367LCL7</accession>
<dbReference type="EMBL" id="LKCN02000007">
    <property type="protein sequence ID" value="RCI12169.1"/>
    <property type="molecule type" value="Genomic_DNA"/>
</dbReference>
<protein>
    <submittedName>
        <fullName evidence="13">Uncharacterized protein</fullName>
    </submittedName>
</protein>
<dbReference type="InterPro" id="IPR000571">
    <property type="entry name" value="Znf_CCCH"/>
</dbReference>
<keyword evidence="7 9" id="KW-0862">Zinc</keyword>
<keyword evidence="6" id="KW-0347">Helicase</keyword>
<dbReference type="PROSITE" id="PS50103">
    <property type="entry name" value="ZF_C3H1"/>
    <property type="match status" value="1"/>
</dbReference>
<dbReference type="GO" id="GO:0002376">
    <property type="term" value="P:immune system process"/>
    <property type="evidence" value="ECO:0007669"/>
    <property type="project" value="UniProtKB-KW"/>
</dbReference>
<keyword evidence="2" id="KW-0963">Cytoplasm</keyword>
<keyword evidence="5 9" id="KW-0863">Zinc-finger</keyword>
<evidence type="ECO:0000256" key="9">
    <source>
        <dbReference type="PROSITE-ProRule" id="PRU00723"/>
    </source>
</evidence>
<sequence length="1967" mass="219291">MAGQTSGSGRITATNQPKICFNFKRQGTCKFGAGCRYSHDTSLQQNGPPQEPAPRVRPPVDRPPPDGKFQQWKGILRHKPSTSRPPPTDLAHFFQLGRDLMDGDVGVSQEVVKLLATDPGLLFIKAVTEQNIDAASAFGIWTTQLEPLFRMISHPRLTDSAVLEQQVATVYNFLLGVGGSRMTKLFRNIGHLIQHWPTTTTDTSSMTAIELSLSVLSKILDCNTTNIVNESFSTFVSFFSECVTTSEEPAETFSRLQAMKYLDYMRLRLESGGEIQEWNLSSKANPIREQFVFRRDLPGHLSSQGPRHDNDNAEISNIKILPTWEEIMSVRDEYLPTADSSQWHIRGIRGRLDREFRLVREDTVGQVRDAVFLAFEKLHKTPTTRGSRNSKNSARTYIYEGATAIDVTFDRFSGLEMTVRCNQLPAVRHLGTKERKAWWMQSKRLQVGALVCALDPTGSVVFCIVSTSTLRTKEDRNVRRKDTVEQDEVPAECLTLSDDSDFLHLKLELVSAGQDEIRKVLTWYRSLGPRSSWCLVELPGVLLASFKYTLEALQRMYQKPDIPFHKVLEPSGSTSSGGSMNPPLYARAAGFTFTMNCLSHDGRELASSPDRPITPQQLASRSALDLTQSAALLNTLSREVSLIQGPPGTGKSYTGEKIIKVLLENKDRANLGPVLCVCYTNHALDQLLEHLLDGGIDKIIRIGSRSKSERLEQLNLTAVARTSNRTKAEKHGIYEVESSIHSIKRQMDEELRNLEVMESVSTLKQHLQATHPHHHDELFGKDEEDGWTRVEHSSHTQLLAKWLAGGSGDDGRRRNVGALQTSKLGRMNQLERQAIRTHWLHTIREQIIPAIQGHHDEFVDAAQARARARHDVDLRCLQDANVVGVTTTGLARSLNLLQKLRCKVMLCEEAGEVLEAHILTALLPSLEHAILVGDHLQLRPQIQNYELQSTNPRGREYSLDVSLFERLVQTPDDASDRRVPLSVLETQRRMHPDIAQLVRSTLYRNLKDSEGVKQRPQVFGIRDRLFWFHHEKLEAAAAKDDPTNTSHHNDFEVEMTVSLVSHLFRQGEYTHGDIAVLTPYLGQLHRLRRRMESMFEISVSDRDLEALEAVESDAPFAAATLRSLLNKSTLLKSVRVATVDNFQGEEAKVVVISLVRSNPQNKCGFLSTSNRINVLLSRARDGMYIIGNANTCQHVPMWAEVIATLKATSRFGTSLELQCPRHPNARLSVSQPDHFVQISPESGCNLLCNKRLHCGHTCSGRCHSDVLHNAVKCLEKCPRLKKGCDHPCPLPCGEACEEKCLATVEAGVTLPCGHHRSPAKCWEVQNPGSVWCKVKVTRTVAGCGHRVQEPCHKDVTTASYQCTAQCGSARGCGHECRSECFRCNTRKDGEIIAENHGICESKCGRNLTSCPHSCSQKCHGTSGCPPCQEACQASCSHSSCGKPCHEPCAPCAEATCPSRCPHSQCTMPCAAPCNWMPCSKRCPQRLSCGHRCPSLCGEPCPDERFCQQCGPEEIQSTCVDFIEMKDYREIDLDEEPCIFPQCGHFLTVTSMDGQMELSWYYELDEHGTPRSINRRSEPLVLGGKAIQVCGTCRGSLRSIARYGRIVRRALLDEATKKFISWSGSQHRSLAEKLGEQAELLSNKPVPTRCETSPGSTEGDRSCLAKPRLRQLRQLAGLVGHQRYNSIIGLWRTLYKYAATVRREEQPFQRVADLVRHANRLNQTRNEFVYDESVVQVKGSLSAETLLLECELVVYSDFAQLRKRTPWNQLEVKTDLSAQFKACEDVIQLASSTHHPKEEARAHMFAVRLCGLCLALGSYPQSMGTSSARPRSETESISQHTRDVGLHHVHQARALFDKFPSIAAAAALVESVDAAEATLKDGIYRPVTAEELQAVSAAMAVEFRGTGHWYRCANGHPFTVGECGMPMEEAACPECGAAVGGLGHRFVDGVRRDAEMDRLADRVTRLGV</sequence>
<dbReference type="InterPro" id="IPR046439">
    <property type="entry name" value="ZF_RZ_dom"/>
</dbReference>
<dbReference type="FunFam" id="3.40.50.300:FF:001660">
    <property type="entry name" value="NF-X1 finger and helicase protein, putative"/>
    <property type="match status" value="1"/>
</dbReference>
<keyword evidence="3 9" id="KW-0479">Metal-binding</keyword>
<dbReference type="CDD" id="cd17936">
    <property type="entry name" value="EEXXEc_NFX1"/>
    <property type="match status" value="1"/>
</dbReference>
<evidence type="ECO:0000256" key="6">
    <source>
        <dbReference type="ARBA" id="ARBA00022806"/>
    </source>
</evidence>
<dbReference type="STRING" id="1330021.A0A367LCL7"/>
<dbReference type="SMART" id="SM00356">
    <property type="entry name" value="ZnF_C3H1"/>
    <property type="match status" value="1"/>
</dbReference>
<dbReference type="Pfam" id="PF20173">
    <property type="entry name" value="ZnF_RZ-type"/>
    <property type="match status" value="1"/>
</dbReference>
<dbReference type="Gene3D" id="3.40.50.300">
    <property type="entry name" value="P-loop containing nucleotide triphosphate hydrolases"/>
    <property type="match status" value="2"/>
</dbReference>
<evidence type="ECO:0000259" key="12">
    <source>
        <dbReference type="PROSITE" id="PS51981"/>
    </source>
</evidence>
<dbReference type="InterPro" id="IPR041679">
    <property type="entry name" value="DNA2/NAM7-like_C"/>
</dbReference>
<evidence type="ECO:0000256" key="1">
    <source>
        <dbReference type="ARBA" id="ARBA00004496"/>
    </source>
</evidence>
<dbReference type="InterPro" id="IPR000967">
    <property type="entry name" value="Znf_NFX1"/>
</dbReference>
<comment type="caution">
    <text evidence="13">The sequence shown here is derived from an EMBL/GenBank/DDBJ whole genome shotgun (WGS) entry which is preliminary data.</text>
</comment>
<keyword evidence="4" id="KW-0677">Repeat</keyword>
<evidence type="ECO:0000259" key="11">
    <source>
        <dbReference type="PROSITE" id="PS50103"/>
    </source>
</evidence>
<dbReference type="InterPro" id="IPR036855">
    <property type="entry name" value="Znf_CCCH_sf"/>
</dbReference>
<dbReference type="GO" id="GO:0031380">
    <property type="term" value="C:nuclear RNA-directed RNA polymerase complex"/>
    <property type="evidence" value="ECO:0007669"/>
    <property type="project" value="TreeGrafter"/>
</dbReference>
<dbReference type="Proteomes" id="UP000253664">
    <property type="component" value="Unassembled WGS sequence"/>
</dbReference>
<dbReference type="GO" id="GO:0005737">
    <property type="term" value="C:cytoplasm"/>
    <property type="evidence" value="ECO:0007669"/>
    <property type="project" value="UniProtKB-SubCell"/>
</dbReference>
<dbReference type="CDD" id="cd06008">
    <property type="entry name" value="NF-X1-zinc-finger"/>
    <property type="match status" value="1"/>
</dbReference>
<keyword evidence="6" id="KW-0378">Hydrolase</keyword>
<keyword evidence="14" id="KW-1185">Reference proteome</keyword>
<feature type="region of interest" description="Disordered" evidence="10">
    <location>
        <begin position="38"/>
        <end position="70"/>
    </location>
</feature>
<evidence type="ECO:0000256" key="8">
    <source>
        <dbReference type="ARBA" id="ARBA00022859"/>
    </source>
</evidence>
<dbReference type="PANTHER" id="PTHR10887">
    <property type="entry name" value="DNA2/NAM7 HELICASE FAMILY"/>
    <property type="match status" value="1"/>
</dbReference>
<organism evidence="13 14">
    <name type="scientific">Ophiocordyceps polyrhachis-furcata BCC 54312</name>
    <dbReference type="NCBI Taxonomy" id="1330021"/>
    <lineage>
        <taxon>Eukaryota</taxon>
        <taxon>Fungi</taxon>
        <taxon>Dikarya</taxon>
        <taxon>Ascomycota</taxon>
        <taxon>Pezizomycotina</taxon>
        <taxon>Sordariomycetes</taxon>
        <taxon>Hypocreomycetidae</taxon>
        <taxon>Hypocreales</taxon>
        <taxon>Ophiocordycipitaceae</taxon>
        <taxon>Ophiocordyceps</taxon>
    </lineage>
</organism>
<name>A0A367LCL7_9HYPO</name>
<feature type="domain" description="C3H1-type" evidence="11">
    <location>
        <begin position="14"/>
        <end position="42"/>
    </location>
</feature>
<dbReference type="InterPro" id="IPR047187">
    <property type="entry name" value="SF1_C_Upf1"/>
</dbReference>
<dbReference type="GO" id="GO:0008270">
    <property type="term" value="F:zinc ion binding"/>
    <property type="evidence" value="ECO:0007669"/>
    <property type="project" value="UniProtKB-KW"/>
</dbReference>